<comment type="subcellular location">
    <subcellularLocation>
        <location evidence="1">Cell inner membrane</location>
        <topology evidence="1">Single-pass type II membrane protein</topology>
        <orientation evidence="1">Periplasmic side</orientation>
    </subcellularLocation>
</comment>
<dbReference type="PROSITE" id="PS50198">
    <property type="entry name" value="PPIC_PPIASE_2"/>
    <property type="match status" value="1"/>
</dbReference>
<keyword evidence="2" id="KW-1003">Cell membrane</keyword>
<dbReference type="InterPro" id="IPR052029">
    <property type="entry name" value="PpiD_chaperone"/>
</dbReference>
<dbReference type="Pfam" id="PF13616">
    <property type="entry name" value="Rotamase_3"/>
    <property type="match status" value="1"/>
</dbReference>
<evidence type="ECO:0000256" key="8">
    <source>
        <dbReference type="ARBA" id="ARBA00038408"/>
    </source>
</evidence>
<dbReference type="GO" id="GO:0005886">
    <property type="term" value="C:plasma membrane"/>
    <property type="evidence" value="ECO:0007669"/>
    <property type="project" value="UniProtKB-SubCell"/>
</dbReference>
<evidence type="ECO:0000256" key="10">
    <source>
        <dbReference type="ARBA" id="ARBA00042775"/>
    </source>
</evidence>
<evidence type="ECO:0000256" key="12">
    <source>
        <dbReference type="SAM" id="Phobius"/>
    </source>
</evidence>
<evidence type="ECO:0000256" key="7">
    <source>
        <dbReference type="ARBA" id="ARBA00023186"/>
    </source>
</evidence>
<evidence type="ECO:0000256" key="9">
    <source>
        <dbReference type="ARBA" id="ARBA00040743"/>
    </source>
</evidence>
<dbReference type="Gene3D" id="1.10.4030.10">
    <property type="entry name" value="Porin chaperone SurA, peptide-binding domain"/>
    <property type="match status" value="1"/>
</dbReference>
<evidence type="ECO:0000256" key="4">
    <source>
        <dbReference type="ARBA" id="ARBA00022692"/>
    </source>
</evidence>
<keyword evidence="6 12" id="KW-0472">Membrane</keyword>
<evidence type="ECO:0000259" key="13">
    <source>
        <dbReference type="PROSITE" id="PS50198"/>
    </source>
</evidence>
<keyword evidence="11 14" id="KW-0413">Isomerase</keyword>
<reference evidence="14 15" key="1">
    <citation type="submission" date="2019-02" db="EMBL/GenBank/DDBJ databases">
        <title>WGS of Pseudoxanthomonas species novum from clinical isolates.</title>
        <authorList>
            <person name="Bernier A.-M."/>
            <person name="Bernard K."/>
            <person name="Vachon A."/>
        </authorList>
    </citation>
    <scope>NUCLEOTIDE SEQUENCE [LARGE SCALE GENOMIC DNA]</scope>
    <source>
        <strain evidence="14 15">NML171202</strain>
    </source>
</reference>
<keyword evidence="3" id="KW-0997">Cell inner membrane</keyword>
<dbReference type="Pfam" id="PF13624">
    <property type="entry name" value="SurA_N_3"/>
    <property type="match status" value="2"/>
</dbReference>
<dbReference type="SUPFAM" id="SSF54534">
    <property type="entry name" value="FKBP-like"/>
    <property type="match status" value="1"/>
</dbReference>
<dbReference type="AlphaFoldDB" id="A0A4Q8LF84"/>
<dbReference type="PROSITE" id="PS01096">
    <property type="entry name" value="PPIC_PPIASE_1"/>
    <property type="match status" value="1"/>
</dbReference>
<evidence type="ECO:0000313" key="14">
    <source>
        <dbReference type="EMBL" id="TAA27355.1"/>
    </source>
</evidence>
<evidence type="ECO:0000256" key="3">
    <source>
        <dbReference type="ARBA" id="ARBA00022519"/>
    </source>
</evidence>
<evidence type="ECO:0000256" key="1">
    <source>
        <dbReference type="ARBA" id="ARBA00004382"/>
    </source>
</evidence>
<evidence type="ECO:0000256" key="6">
    <source>
        <dbReference type="ARBA" id="ARBA00023136"/>
    </source>
</evidence>
<gene>
    <name evidence="14" type="ORF">EA661_14605</name>
</gene>
<keyword evidence="11" id="KW-0697">Rotamase</keyword>
<protein>
    <recommendedName>
        <fullName evidence="9">Periplasmic chaperone PpiD</fullName>
    </recommendedName>
    <alternativeName>
        <fullName evidence="10">Periplasmic folding chaperone</fullName>
    </alternativeName>
</protein>
<dbReference type="Gene3D" id="3.10.50.40">
    <property type="match status" value="1"/>
</dbReference>
<dbReference type="PANTHER" id="PTHR47529">
    <property type="entry name" value="PEPTIDYL-PROLYL CIS-TRANS ISOMERASE D"/>
    <property type="match status" value="1"/>
</dbReference>
<accession>A0A4Q8LF84</accession>
<dbReference type="InterPro" id="IPR000297">
    <property type="entry name" value="PPIase_PpiC"/>
</dbReference>
<evidence type="ECO:0000256" key="11">
    <source>
        <dbReference type="PROSITE-ProRule" id="PRU00278"/>
    </source>
</evidence>
<evidence type="ECO:0000256" key="5">
    <source>
        <dbReference type="ARBA" id="ARBA00022989"/>
    </source>
</evidence>
<organism evidence="14 15">
    <name type="scientific">Pseudoxanthomonas winnipegensis</name>
    <dbReference type="NCBI Taxonomy" id="2480810"/>
    <lineage>
        <taxon>Bacteria</taxon>
        <taxon>Pseudomonadati</taxon>
        <taxon>Pseudomonadota</taxon>
        <taxon>Gammaproteobacteria</taxon>
        <taxon>Lysobacterales</taxon>
        <taxon>Lysobacteraceae</taxon>
        <taxon>Pseudoxanthomonas</taxon>
    </lineage>
</organism>
<keyword evidence="4 12" id="KW-0812">Transmembrane</keyword>
<dbReference type="GO" id="GO:0003755">
    <property type="term" value="F:peptidyl-prolyl cis-trans isomerase activity"/>
    <property type="evidence" value="ECO:0007669"/>
    <property type="project" value="UniProtKB-KW"/>
</dbReference>
<dbReference type="EMBL" id="SHMB01000006">
    <property type="protein sequence ID" value="TAA27355.1"/>
    <property type="molecule type" value="Genomic_DNA"/>
</dbReference>
<evidence type="ECO:0000256" key="2">
    <source>
        <dbReference type="ARBA" id="ARBA00022475"/>
    </source>
</evidence>
<proteinExistence type="inferred from homology"/>
<dbReference type="SUPFAM" id="SSF109998">
    <property type="entry name" value="Triger factor/SurA peptide-binding domain-like"/>
    <property type="match status" value="1"/>
</dbReference>
<dbReference type="InterPro" id="IPR023058">
    <property type="entry name" value="PPIase_PpiC_CS"/>
</dbReference>
<name>A0A4Q8LF84_9GAMM</name>
<keyword evidence="7" id="KW-0143">Chaperone</keyword>
<dbReference type="InterPro" id="IPR027304">
    <property type="entry name" value="Trigger_fact/SurA_dom_sf"/>
</dbReference>
<feature type="domain" description="PpiC" evidence="13">
    <location>
        <begin position="283"/>
        <end position="387"/>
    </location>
</feature>
<comment type="similarity">
    <text evidence="8">Belongs to the PpiD chaperone family.</text>
</comment>
<feature type="transmembrane region" description="Helical" evidence="12">
    <location>
        <begin position="12"/>
        <end position="30"/>
    </location>
</feature>
<keyword evidence="5 12" id="KW-1133">Transmembrane helix</keyword>
<evidence type="ECO:0000313" key="15">
    <source>
        <dbReference type="Proteomes" id="UP000291286"/>
    </source>
</evidence>
<dbReference type="RefSeq" id="WP_130519997.1">
    <property type="nucleotide sequence ID" value="NZ_SHMA01000001.1"/>
</dbReference>
<dbReference type="InterPro" id="IPR046357">
    <property type="entry name" value="PPIase_dom_sf"/>
</dbReference>
<comment type="caution">
    <text evidence="14">The sequence shown here is derived from an EMBL/GenBank/DDBJ whole genome shotgun (WGS) entry which is preliminary data.</text>
</comment>
<dbReference type="Proteomes" id="UP000291286">
    <property type="component" value="Unassembled WGS sequence"/>
</dbReference>
<sequence>MLQTLREKTSGWIATVVMGLLIVPFAFVGVNEYMSGGPDSSVARVQAPPTWWPSAPSWPPLSLLWQHADISVQDYQRAVSDARRRQQAQQRDAFDAREFDSAANKRKILDDLIDRKVVELAATRDGVAVSDAALREAIASDASFQQGGKFDGATYAAILQQNGLTPTTYQQQLRQDMTISLVPQGLAMSSFVTDQQMDQFFKLMGETRDVTLATLPAPTPDTAPVTDAQAKQWYDAHRADFRKPEQVSVEYVEVDASKLPPAPAVDEAELRKRYEADTARFSTEQRLASHILISVPAGADAATQKAAEDKAAKLAEQAKAPGADFAALAKANSQDPGSAENGGDLGWVTRGMMVGPFEQALFGIAKPGEVVGPIKSEFGYHVIKLREVKGQSAKPFEDVRAQLAAEAQKEADAKHYNDVAGKLVTATLDNPDSLAAGAQAAGLQVQKAGPFSRGDAPGLLANPQVLRVVFDEQQIADRTASQLIKIDDTHALVVRVTDHSEATEQPLDKVKDQVIAAVRADRAEKAAEKLADDVLARVKKGESLKAIADAAHYQFGQIPGLPRGAQIPWREGSQALFAAPAPEAGKVTPGKVRMEDGRFVVFTVDKVTPGDPNKLPEDQREQLRQQLTQLYAGADVQQYVKDTRRKFKVVVHEDKL</sequence>
<dbReference type="PANTHER" id="PTHR47529:SF1">
    <property type="entry name" value="PERIPLASMIC CHAPERONE PPID"/>
    <property type="match status" value="1"/>
</dbReference>